<dbReference type="AlphaFoldDB" id="D2Q3F7"/>
<dbReference type="PROSITE" id="PS00627">
    <property type="entry name" value="GHMP_KINASES_ATP"/>
    <property type="match status" value="1"/>
</dbReference>
<dbReference type="Proteomes" id="UP000007967">
    <property type="component" value="Chromosome"/>
</dbReference>
<evidence type="ECO:0000256" key="6">
    <source>
        <dbReference type="ARBA" id="ARBA00022679"/>
    </source>
</evidence>
<dbReference type="GO" id="GO:0005737">
    <property type="term" value="C:cytoplasm"/>
    <property type="evidence" value="ECO:0007669"/>
    <property type="project" value="UniProtKB-SubCell"/>
</dbReference>
<evidence type="ECO:0000256" key="11">
    <source>
        <dbReference type="ARBA" id="ARBA00049375"/>
    </source>
</evidence>
<dbReference type="HOGENOM" id="CLU_041243_0_1_11"/>
<keyword evidence="18" id="KW-1185">Reference proteome</keyword>
<dbReference type="Gene3D" id="3.30.230.10">
    <property type="match status" value="1"/>
</dbReference>
<feature type="domain" description="GHMP kinase C-terminal" evidence="16">
    <location>
        <begin position="227"/>
        <end position="274"/>
    </location>
</feature>
<dbReference type="NCBIfam" id="TIGR00191">
    <property type="entry name" value="thrB"/>
    <property type="match status" value="1"/>
</dbReference>
<keyword evidence="5 13" id="KW-0028">Amino-acid biosynthesis</keyword>
<sequence>MRWRASPGWCELAPAAPVRVRVPATSANLGPGFDAFGLALTLYDELTVTPGRSGVTVEVTGAGAGEVALDESHLVVQAIRAGLESLGATVPGFALRCENRVPHGRGLGSSSAAIVGGIAAAYGLTGTPLDRARVVELAHALEGHPDNVAAAALGGFTIAWTEGDAGRAVRAEPVDGLRVTAYVPQTRVLTKAARGLLPDVVPHGDAAANAGRAALLVTAITARPELLMTATEDRLHQEYREPVMPESLALVHKLRGSGLAAVVSGAGPTVLVLGGPEQTSGAGGTAGGTDPLSGGAGDGSPLSGSDFGAAPPVAPDGWSRHDLGIDPLGVQVWSGAFDGASSPWAE</sequence>
<feature type="binding site" evidence="13">
    <location>
        <begin position="102"/>
        <end position="112"/>
    </location>
    <ligand>
        <name>ATP</name>
        <dbReference type="ChEBI" id="CHEBI:30616"/>
    </ligand>
</feature>
<organism evidence="17 18">
    <name type="scientific">Kribbella flavida (strain DSM 17836 / JCM 10339 / NBRC 14399)</name>
    <dbReference type="NCBI Taxonomy" id="479435"/>
    <lineage>
        <taxon>Bacteria</taxon>
        <taxon>Bacillati</taxon>
        <taxon>Actinomycetota</taxon>
        <taxon>Actinomycetes</taxon>
        <taxon>Propionibacteriales</taxon>
        <taxon>Kribbellaceae</taxon>
        <taxon>Kribbella</taxon>
    </lineage>
</organism>
<evidence type="ECO:0000256" key="2">
    <source>
        <dbReference type="ARBA" id="ARBA00007370"/>
    </source>
</evidence>
<comment type="catalytic activity">
    <reaction evidence="11 13">
        <text>L-homoserine + ATP = O-phospho-L-homoserine + ADP + H(+)</text>
        <dbReference type="Rhea" id="RHEA:13985"/>
        <dbReference type="ChEBI" id="CHEBI:15378"/>
        <dbReference type="ChEBI" id="CHEBI:30616"/>
        <dbReference type="ChEBI" id="CHEBI:57476"/>
        <dbReference type="ChEBI" id="CHEBI:57590"/>
        <dbReference type="ChEBI" id="CHEBI:456216"/>
        <dbReference type="EC" id="2.7.1.39"/>
    </reaction>
</comment>
<evidence type="ECO:0000256" key="3">
    <source>
        <dbReference type="ARBA" id="ARBA00012078"/>
    </source>
</evidence>
<reference evidence="18" key="1">
    <citation type="submission" date="2009-09" db="EMBL/GenBank/DDBJ databases">
        <title>The complete genome of Kribbella flavida DSM 17836.</title>
        <authorList>
            <consortium name="US DOE Joint Genome Institute (JGI-PGF)"/>
            <person name="Lucas S."/>
            <person name="Copeland A."/>
            <person name="Lapidus A."/>
            <person name="Glavina del Rio T."/>
            <person name="Dalin E."/>
            <person name="Tice H."/>
            <person name="Bruce D."/>
            <person name="Goodwin L."/>
            <person name="Pitluck S."/>
            <person name="Kyrpides N."/>
            <person name="Mavromatis K."/>
            <person name="Ivanova N."/>
            <person name="Saunders E."/>
            <person name="Brettin T."/>
            <person name="Detter J.C."/>
            <person name="Han C."/>
            <person name="Larimer F."/>
            <person name="Land M."/>
            <person name="Hauser L."/>
            <person name="Markowitz V."/>
            <person name="Cheng J.-F."/>
            <person name="Hugenholtz P."/>
            <person name="Woyke T."/>
            <person name="Wu D."/>
            <person name="Pukall R."/>
            <person name="Klenk H.-P."/>
            <person name="Eisen J.A."/>
        </authorList>
    </citation>
    <scope>NUCLEOTIDE SEQUENCE [LARGE SCALE GENOMIC DNA]</scope>
    <source>
        <strain evidence="18">DSM 17836 / JCM 10339 / NBRC 14399</strain>
    </source>
</reference>
<dbReference type="Pfam" id="PF08544">
    <property type="entry name" value="GHMP_kinases_C"/>
    <property type="match status" value="1"/>
</dbReference>
<proteinExistence type="inferred from homology"/>
<dbReference type="SUPFAM" id="SSF55060">
    <property type="entry name" value="GHMP Kinase, C-terminal domain"/>
    <property type="match status" value="1"/>
</dbReference>
<dbReference type="eggNOG" id="COG0083">
    <property type="taxonomic scope" value="Bacteria"/>
</dbReference>
<accession>D2Q3F7</accession>
<name>D2Q3F7_KRIFD</name>
<dbReference type="PANTHER" id="PTHR20861:SF1">
    <property type="entry name" value="HOMOSERINE KINASE"/>
    <property type="match status" value="1"/>
</dbReference>
<keyword evidence="7 13" id="KW-0791">Threonine biosynthesis</keyword>
<dbReference type="KEGG" id="kfl:Kfla_5064"/>
<dbReference type="InterPro" id="IPR036554">
    <property type="entry name" value="GHMP_kinase_C_sf"/>
</dbReference>
<comment type="subcellular location">
    <subcellularLocation>
        <location evidence="13">Cytoplasm</location>
    </subcellularLocation>
</comment>
<keyword evidence="9 13" id="KW-0418">Kinase</keyword>
<keyword evidence="6 13" id="KW-0808">Transferase</keyword>
<evidence type="ECO:0000256" key="5">
    <source>
        <dbReference type="ARBA" id="ARBA00022605"/>
    </source>
</evidence>
<keyword evidence="10 13" id="KW-0067">ATP-binding</keyword>
<protein>
    <recommendedName>
        <fullName evidence="4 13">Homoserine kinase</fullName>
        <shortName evidence="13">HK</shortName>
        <shortName evidence="13">HSK</shortName>
        <ecNumber evidence="3 13">2.7.1.39</ecNumber>
    </recommendedName>
</protein>
<evidence type="ECO:0000256" key="9">
    <source>
        <dbReference type="ARBA" id="ARBA00022777"/>
    </source>
</evidence>
<dbReference type="EMBL" id="CP001736">
    <property type="protein sequence ID" value="ADB34080.1"/>
    <property type="molecule type" value="Genomic_DNA"/>
</dbReference>
<dbReference type="GO" id="GO:0005524">
    <property type="term" value="F:ATP binding"/>
    <property type="evidence" value="ECO:0007669"/>
    <property type="project" value="UniProtKB-UniRule"/>
</dbReference>
<evidence type="ECO:0000256" key="10">
    <source>
        <dbReference type="ARBA" id="ARBA00022840"/>
    </source>
</evidence>
<gene>
    <name evidence="13" type="primary">thrB</name>
    <name evidence="17" type="ordered locus">Kfla_5064</name>
</gene>
<comment type="function">
    <text evidence="12 13">Catalyzes the ATP-dependent phosphorylation of L-homoserine to L-homoserine phosphate.</text>
</comment>
<evidence type="ECO:0000259" key="15">
    <source>
        <dbReference type="Pfam" id="PF00288"/>
    </source>
</evidence>
<evidence type="ECO:0000256" key="7">
    <source>
        <dbReference type="ARBA" id="ARBA00022697"/>
    </source>
</evidence>
<evidence type="ECO:0000313" key="17">
    <source>
        <dbReference type="EMBL" id="ADB34080.1"/>
    </source>
</evidence>
<dbReference type="InterPro" id="IPR013750">
    <property type="entry name" value="GHMP_kinase_C_dom"/>
</dbReference>
<dbReference type="PRINTS" id="PR00958">
    <property type="entry name" value="HOMSERKINASE"/>
</dbReference>
<feature type="region of interest" description="Disordered" evidence="14">
    <location>
        <begin position="274"/>
        <end position="321"/>
    </location>
</feature>
<dbReference type="STRING" id="479435.Kfla_5064"/>
<dbReference type="InterPro" id="IPR014721">
    <property type="entry name" value="Ribsml_uS5_D2-typ_fold_subgr"/>
</dbReference>
<comment type="similarity">
    <text evidence="2 13">Belongs to the GHMP kinase family. Homoserine kinase subfamily.</text>
</comment>
<evidence type="ECO:0000256" key="4">
    <source>
        <dbReference type="ARBA" id="ARBA00017858"/>
    </source>
</evidence>
<reference evidence="17 18" key="2">
    <citation type="journal article" date="2010" name="Stand. Genomic Sci.">
        <title>Complete genome sequence of Kribbella flavida type strain (IFO 14399).</title>
        <authorList>
            <person name="Pukall R."/>
            <person name="Lapidus A."/>
            <person name="Glavina Del Rio T."/>
            <person name="Copeland A."/>
            <person name="Tice H."/>
            <person name="Cheng J.-F."/>
            <person name="Lucas S."/>
            <person name="Chen F."/>
            <person name="Nolan M."/>
            <person name="LaButti K."/>
            <person name="Pati A."/>
            <person name="Ivanova N."/>
            <person name="Mavrommatis K."/>
            <person name="Mikhailova N."/>
            <person name="Pitluck S."/>
            <person name="Bruce D."/>
            <person name="Goodwin L."/>
            <person name="Land M."/>
            <person name="Hauser L."/>
            <person name="Chang Y.-J."/>
            <person name="Jeffries C.D."/>
            <person name="Chen A."/>
            <person name="Palaniappan K."/>
            <person name="Chain P."/>
            <person name="Rohde M."/>
            <person name="Goeker M."/>
            <person name="Bristow J."/>
            <person name="Eisen J.A."/>
            <person name="Markowitz V."/>
            <person name="Hugenholtz P."/>
            <person name="Kyrpides N.C."/>
            <person name="Klenk H.-P."/>
            <person name="Brettin T."/>
        </authorList>
    </citation>
    <scope>NUCLEOTIDE SEQUENCE [LARGE SCALE GENOMIC DNA]</scope>
    <source>
        <strain evidence="18">DSM 17836 / JCM 10339 / NBRC 14399</strain>
    </source>
</reference>
<dbReference type="GO" id="GO:0004413">
    <property type="term" value="F:homoserine kinase activity"/>
    <property type="evidence" value="ECO:0007669"/>
    <property type="project" value="UniProtKB-UniRule"/>
</dbReference>
<keyword evidence="13" id="KW-0963">Cytoplasm</keyword>
<dbReference type="SUPFAM" id="SSF54211">
    <property type="entry name" value="Ribosomal protein S5 domain 2-like"/>
    <property type="match status" value="1"/>
</dbReference>
<comment type="pathway">
    <text evidence="1 13">Amino-acid biosynthesis; L-threonine biosynthesis; L-threonine from L-aspartate: step 4/5.</text>
</comment>
<evidence type="ECO:0000256" key="12">
    <source>
        <dbReference type="ARBA" id="ARBA00049954"/>
    </source>
</evidence>
<dbReference type="InterPro" id="IPR000870">
    <property type="entry name" value="Homoserine_kinase"/>
</dbReference>
<dbReference type="PANTHER" id="PTHR20861">
    <property type="entry name" value="HOMOSERINE/4-DIPHOSPHOCYTIDYL-2-C-METHYL-D-ERYTHRITOL KINASE"/>
    <property type="match status" value="1"/>
</dbReference>
<dbReference type="InterPro" id="IPR006204">
    <property type="entry name" value="GHMP_kinase_N_dom"/>
</dbReference>
<evidence type="ECO:0000256" key="1">
    <source>
        <dbReference type="ARBA" id="ARBA00005015"/>
    </source>
</evidence>
<dbReference type="EC" id="2.7.1.39" evidence="3 13"/>
<evidence type="ECO:0000259" key="16">
    <source>
        <dbReference type="Pfam" id="PF08544"/>
    </source>
</evidence>
<dbReference type="InterPro" id="IPR006203">
    <property type="entry name" value="GHMP_knse_ATP-bd_CS"/>
</dbReference>
<keyword evidence="8 13" id="KW-0547">Nucleotide-binding</keyword>
<dbReference type="GO" id="GO:0009088">
    <property type="term" value="P:threonine biosynthetic process"/>
    <property type="evidence" value="ECO:0007669"/>
    <property type="project" value="UniProtKB-UniRule"/>
</dbReference>
<feature type="domain" description="GHMP kinase N-terminal" evidence="15">
    <location>
        <begin position="74"/>
        <end position="155"/>
    </location>
</feature>
<dbReference type="OrthoDB" id="9769912at2"/>
<evidence type="ECO:0000256" key="13">
    <source>
        <dbReference type="HAMAP-Rule" id="MF_00384"/>
    </source>
</evidence>
<dbReference type="InterPro" id="IPR020568">
    <property type="entry name" value="Ribosomal_Su5_D2-typ_SF"/>
</dbReference>
<dbReference type="Gene3D" id="3.30.70.890">
    <property type="entry name" value="GHMP kinase, C-terminal domain"/>
    <property type="match status" value="1"/>
</dbReference>
<dbReference type="Pfam" id="PF00288">
    <property type="entry name" value="GHMP_kinases_N"/>
    <property type="match status" value="1"/>
</dbReference>
<evidence type="ECO:0000313" key="18">
    <source>
        <dbReference type="Proteomes" id="UP000007967"/>
    </source>
</evidence>
<dbReference type="UniPathway" id="UPA00050">
    <property type="reaction ID" value="UER00064"/>
</dbReference>
<dbReference type="HAMAP" id="MF_00384">
    <property type="entry name" value="Homoser_kinase"/>
    <property type="match status" value="1"/>
</dbReference>
<evidence type="ECO:0000256" key="14">
    <source>
        <dbReference type="SAM" id="MobiDB-lite"/>
    </source>
</evidence>
<evidence type="ECO:0000256" key="8">
    <source>
        <dbReference type="ARBA" id="ARBA00022741"/>
    </source>
</evidence>